<name>A0A1B5KUV1_USTVR</name>
<evidence type="ECO:0000313" key="1">
    <source>
        <dbReference type="EMBL" id="GAO14775.1"/>
    </source>
</evidence>
<evidence type="ECO:0000313" key="2">
    <source>
        <dbReference type="Proteomes" id="UP000054053"/>
    </source>
</evidence>
<gene>
    <name evidence="1" type="ORF">UVI_02005060</name>
</gene>
<protein>
    <submittedName>
        <fullName evidence="1">Uncharacterized protein</fullName>
    </submittedName>
</protein>
<accession>A0A1B5KUV1</accession>
<reference evidence="2" key="1">
    <citation type="journal article" date="2016" name="Genome Announc.">
        <title>Genome sequence of Ustilaginoidea virens IPU010, a rice pathogenic fungus causing false smut.</title>
        <authorList>
            <person name="Kumagai T."/>
            <person name="Ishii T."/>
            <person name="Terai G."/>
            <person name="Umemura M."/>
            <person name="Machida M."/>
            <person name="Asai K."/>
        </authorList>
    </citation>
    <scope>NUCLEOTIDE SEQUENCE [LARGE SCALE GENOMIC DNA]</scope>
    <source>
        <strain evidence="2">IPU010</strain>
    </source>
</reference>
<dbReference type="AlphaFoldDB" id="A0A1B5KUV1"/>
<sequence length="70" mass="7584">MADTDITTQPLGVVCTAVLSGALARNMKASTICHFHFRLANWKPTGSQLEANWTPIQHISALGAERYLGT</sequence>
<dbReference type="EMBL" id="BBTG02000002">
    <property type="protein sequence ID" value="GAO14775.1"/>
    <property type="molecule type" value="Genomic_DNA"/>
</dbReference>
<dbReference type="Proteomes" id="UP000054053">
    <property type="component" value="Unassembled WGS sequence"/>
</dbReference>
<comment type="caution">
    <text evidence="1">The sequence shown here is derived from an EMBL/GenBank/DDBJ whole genome shotgun (WGS) entry which is preliminary data.</text>
</comment>
<proteinExistence type="predicted"/>
<organism evidence="1 2">
    <name type="scientific">Ustilaginoidea virens</name>
    <name type="common">Rice false smut fungus</name>
    <name type="synonym">Villosiclava virens</name>
    <dbReference type="NCBI Taxonomy" id="1159556"/>
    <lineage>
        <taxon>Eukaryota</taxon>
        <taxon>Fungi</taxon>
        <taxon>Dikarya</taxon>
        <taxon>Ascomycota</taxon>
        <taxon>Pezizomycotina</taxon>
        <taxon>Sordariomycetes</taxon>
        <taxon>Hypocreomycetidae</taxon>
        <taxon>Hypocreales</taxon>
        <taxon>Clavicipitaceae</taxon>
        <taxon>Ustilaginoidea</taxon>
    </lineage>
</organism>